<name>A0A068U0A2_COFCA</name>
<evidence type="ECO:0000256" key="3">
    <source>
        <dbReference type="PROSITE-ProRule" id="PRU00708"/>
    </source>
</evidence>
<feature type="repeat" description="PPR" evidence="3">
    <location>
        <begin position="420"/>
        <end position="450"/>
    </location>
</feature>
<sequence length="657" mass="73426">MVSLSKKLIKTLRRSAILIPQFYEPKAPALDLHEPFIPVSKLQETKLLEAQLVSILDSCISLTEIKRVHARIIRKGLDQCSFVVTKLVRVLCKLNTPIDTYARLIFSQVYCPNPFLYTAIIRGYSVQGPLEKAVFLYGQMRRDDILPVSFTFTALLKACTGVLHVDLGRQIHGQSLKIGGFVQDLFVGNTLIDMYVKCGCLDFARRVFDELPTRDVISFTALIVAYAKSGDMVAASDLFDRLPAKDMVAWTAMVTGFAQNAQPKEALEYFEKMQNSGVNTDEVTLSSVISACAQLGAIKYANWVRDFAERSGFGPTDNVLVGSALIDMYSKCGSVEDAFKVFESMKDRNVFSYSSMIGGFSMHGCAREAIELFEKMMKVEVKPNKVTFVGVLAACSHAGLVEQGQHFFGMMENGCGIKPSVDHYTCMIDLLGRAGRLEEALELIQTMPIEPNGSIWGALLGACRIHRNPKVAEIAAKQLFQLEPDGIGNYVLLSHIYASAGRWEDVSRVRKLIRAKRLIKTPSLSMVEDENGGLHNFYSDDTIHPESKLIKQTLQDLLKRLKVHGYQPILSSAPYDVSDEEKERILLTHSEKLALAYSLLTTSANCVIRIIKNLRICEDCHSVMSRASQLTSREIVVRDNLRFHHFRKGICSCGDFW</sequence>
<feature type="repeat" description="PPR" evidence="3">
    <location>
        <begin position="318"/>
        <end position="348"/>
    </location>
</feature>
<dbReference type="PROSITE" id="PS51375">
    <property type="entry name" value="PPR"/>
    <property type="match status" value="6"/>
</dbReference>
<gene>
    <name evidence="5" type="ORF">GSCOC_T00037165001</name>
</gene>
<accession>A0A068U0A2</accession>
<evidence type="ECO:0000256" key="1">
    <source>
        <dbReference type="ARBA" id="ARBA00006643"/>
    </source>
</evidence>
<dbReference type="Pfam" id="PF14432">
    <property type="entry name" value="DYW_deaminase"/>
    <property type="match status" value="1"/>
</dbReference>
<feature type="repeat" description="PPR" evidence="3">
    <location>
        <begin position="113"/>
        <end position="147"/>
    </location>
</feature>
<dbReference type="EMBL" id="HG739091">
    <property type="protein sequence ID" value="CDP01970.1"/>
    <property type="molecule type" value="Genomic_DNA"/>
</dbReference>
<feature type="repeat" description="PPR" evidence="3">
    <location>
        <begin position="246"/>
        <end position="280"/>
    </location>
</feature>
<dbReference type="OMA" id="GLDQSCY"/>
<dbReference type="InterPro" id="IPR032867">
    <property type="entry name" value="DYW_dom"/>
</dbReference>
<dbReference type="GO" id="GO:0003723">
    <property type="term" value="F:RNA binding"/>
    <property type="evidence" value="ECO:0007669"/>
    <property type="project" value="InterPro"/>
</dbReference>
<dbReference type="PANTHER" id="PTHR47926">
    <property type="entry name" value="PENTATRICOPEPTIDE REPEAT-CONTAINING PROTEIN"/>
    <property type="match status" value="1"/>
</dbReference>
<keyword evidence="2" id="KW-0677">Repeat</keyword>
<protein>
    <recommendedName>
        <fullName evidence="4">DYW domain-containing protein</fullName>
    </recommendedName>
</protein>
<dbReference type="AlphaFoldDB" id="A0A068U0A2"/>
<evidence type="ECO:0000256" key="2">
    <source>
        <dbReference type="ARBA" id="ARBA00022737"/>
    </source>
</evidence>
<feature type="repeat" description="PPR" evidence="3">
    <location>
        <begin position="349"/>
        <end position="383"/>
    </location>
</feature>
<dbReference type="Pfam" id="PF13041">
    <property type="entry name" value="PPR_2"/>
    <property type="match status" value="3"/>
</dbReference>
<dbReference type="InterPro" id="IPR002885">
    <property type="entry name" value="PPR_rpt"/>
</dbReference>
<dbReference type="STRING" id="49390.A0A068U0A2"/>
<dbReference type="Pfam" id="PF20431">
    <property type="entry name" value="E_motif"/>
    <property type="match status" value="1"/>
</dbReference>
<feature type="domain" description="DYW" evidence="4">
    <location>
        <begin position="565"/>
        <end position="657"/>
    </location>
</feature>
<feature type="repeat" description="PPR" evidence="3">
    <location>
        <begin position="184"/>
        <end position="218"/>
    </location>
</feature>
<dbReference type="Pfam" id="PF01535">
    <property type="entry name" value="PPR"/>
    <property type="match status" value="2"/>
</dbReference>
<evidence type="ECO:0000259" key="4">
    <source>
        <dbReference type="Pfam" id="PF14432"/>
    </source>
</evidence>
<dbReference type="Gramene" id="CDP01970">
    <property type="protein sequence ID" value="CDP01970"/>
    <property type="gene ID" value="GSCOC_T00037165001"/>
</dbReference>
<dbReference type="InParanoid" id="A0A068U0A2"/>
<dbReference type="Proteomes" id="UP000295252">
    <property type="component" value="Chromosome IX"/>
</dbReference>
<dbReference type="GO" id="GO:0008270">
    <property type="term" value="F:zinc ion binding"/>
    <property type="evidence" value="ECO:0007669"/>
    <property type="project" value="InterPro"/>
</dbReference>
<dbReference type="InterPro" id="IPR046960">
    <property type="entry name" value="PPR_At4g14850-like_plant"/>
</dbReference>
<dbReference type="FunFam" id="1.25.40.10:FF:001027">
    <property type="entry name" value="Pentatricopeptide repeat-containing protein At5g44230"/>
    <property type="match status" value="1"/>
</dbReference>
<comment type="similarity">
    <text evidence="1">Belongs to the PPR family. PCMP-H subfamily.</text>
</comment>
<dbReference type="Gene3D" id="1.25.40.10">
    <property type="entry name" value="Tetratricopeptide repeat domain"/>
    <property type="match status" value="3"/>
</dbReference>
<dbReference type="FunCoup" id="A0A068U0A2">
    <property type="interactions" value="1098"/>
</dbReference>
<evidence type="ECO:0000313" key="5">
    <source>
        <dbReference type="EMBL" id="CDP01970.1"/>
    </source>
</evidence>
<dbReference type="GO" id="GO:0009451">
    <property type="term" value="P:RNA modification"/>
    <property type="evidence" value="ECO:0007669"/>
    <property type="project" value="InterPro"/>
</dbReference>
<dbReference type="PhylomeDB" id="A0A068U0A2"/>
<dbReference type="FunFam" id="1.25.40.10:FF:000184">
    <property type="entry name" value="Pentatricopeptide repeat-containing protein, chloroplastic"/>
    <property type="match status" value="1"/>
</dbReference>
<dbReference type="InterPro" id="IPR011990">
    <property type="entry name" value="TPR-like_helical_dom_sf"/>
</dbReference>
<reference evidence="6" key="1">
    <citation type="journal article" date="2014" name="Science">
        <title>The coffee genome provides insight into the convergent evolution of caffeine biosynthesis.</title>
        <authorList>
            <person name="Denoeud F."/>
            <person name="Carretero-Paulet L."/>
            <person name="Dereeper A."/>
            <person name="Droc G."/>
            <person name="Guyot R."/>
            <person name="Pietrella M."/>
            <person name="Zheng C."/>
            <person name="Alberti A."/>
            <person name="Anthony F."/>
            <person name="Aprea G."/>
            <person name="Aury J.M."/>
            <person name="Bento P."/>
            <person name="Bernard M."/>
            <person name="Bocs S."/>
            <person name="Campa C."/>
            <person name="Cenci A."/>
            <person name="Combes M.C."/>
            <person name="Crouzillat D."/>
            <person name="Da Silva C."/>
            <person name="Daddiego L."/>
            <person name="De Bellis F."/>
            <person name="Dussert S."/>
            <person name="Garsmeur O."/>
            <person name="Gayraud T."/>
            <person name="Guignon V."/>
            <person name="Jahn K."/>
            <person name="Jamilloux V."/>
            <person name="Joet T."/>
            <person name="Labadie K."/>
            <person name="Lan T."/>
            <person name="Leclercq J."/>
            <person name="Lepelley M."/>
            <person name="Leroy T."/>
            <person name="Li L.T."/>
            <person name="Librado P."/>
            <person name="Lopez L."/>
            <person name="Munoz A."/>
            <person name="Noel B."/>
            <person name="Pallavicini A."/>
            <person name="Perrotta G."/>
            <person name="Poncet V."/>
            <person name="Pot D."/>
            <person name="Priyono X."/>
            <person name="Rigoreau M."/>
            <person name="Rouard M."/>
            <person name="Rozas J."/>
            <person name="Tranchant-Dubreuil C."/>
            <person name="VanBuren R."/>
            <person name="Zhang Q."/>
            <person name="Andrade A.C."/>
            <person name="Argout X."/>
            <person name="Bertrand B."/>
            <person name="de Kochko A."/>
            <person name="Graziosi G."/>
            <person name="Henry R.J."/>
            <person name="Jayarama X."/>
            <person name="Ming R."/>
            <person name="Nagai C."/>
            <person name="Rounsley S."/>
            <person name="Sankoff D."/>
            <person name="Giuliano G."/>
            <person name="Albert V.A."/>
            <person name="Wincker P."/>
            <person name="Lashermes P."/>
        </authorList>
    </citation>
    <scope>NUCLEOTIDE SEQUENCE [LARGE SCALE GENOMIC DNA]</scope>
    <source>
        <strain evidence="6">cv. DH200-94</strain>
    </source>
</reference>
<organism evidence="5 6">
    <name type="scientific">Coffea canephora</name>
    <name type="common">Robusta coffee</name>
    <dbReference type="NCBI Taxonomy" id="49390"/>
    <lineage>
        <taxon>Eukaryota</taxon>
        <taxon>Viridiplantae</taxon>
        <taxon>Streptophyta</taxon>
        <taxon>Embryophyta</taxon>
        <taxon>Tracheophyta</taxon>
        <taxon>Spermatophyta</taxon>
        <taxon>Magnoliopsida</taxon>
        <taxon>eudicotyledons</taxon>
        <taxon>Gunneridae</taxon>
        <taxon>Pentapetalae</taxon>
        <taxon>asterids</taxon>
        <taxon>lamiids</taxon>
        <taxon>Gentianales</taxon>
        <taxon>Rubiaceae</taxon>
        <taxon>Ixoroideae</taxon>
        <taxon>Gardenieae complex</taxon>
        <taxon>Bertiereae - Coffeeae clade</taxon>
        <taxon>Coffeeae</taxon>
        <taxon>Coffea</taxon>
    </lineage>
</organism>
<proteinExistence type="inferred from homology"/>
<dbReference type="OrthoDB" id="185373at2759"/>
<dbReference type="PANTHER" id="PTHR47926:SF523">
    <property type="entry name" value="DYW DOMAIN-CONTAINING PROTEIN"/>
    <property type="match status" value="1"/>
</dbReference>
<evidence type="ECO:0000313" key="6">
    <source>
        <dbReference type="Proteomes" id="UP000295252"/>
    </source>
</evidence>
<keyword evidence="6" id="KW-1185">Reference proteome</keyword>
<dbReference type="NCBIfam" id="TIGR00756">
    <property type="entry name" value="PPR"/>
    <property type="match status" value="5"/>
</dbReference>
<dbReference type="Pfam" id="PF12854">
    <property type="entry name" value="PPR_1"/>
    <property type="match status" value="1"/>
</dbReference>
<dbReference type="InterPro" id="IPR046848">
    <property type="entry name" value="E_motif"/>
</dbReference>